<evidence type="ECO:0000256" key="1">
    <source>
        <dbReference type="ARBA" id="ARBA00004496"/>
    </source>
</evidence>
<dbReference type="InterPro" id="IPR019084">
    <property type="entry name" value="STM1-like_N"/>
</dbReference>
<evidence type="ECO:0000313" key="6">
    <source>
        <dbReference type="Proteomes" id="UP001360560"/>
    </source>
</evidence>
<evidence type="ECO:0000313" key="5">
    <source>
        <dbReference type="EMBL" id="GMM36975.1"/>
    </source>
</evidence>
<protein>
    <submittedName>
        <fullName evidence="5">Stm1 protein</fullName>
    </submittedName>
</protein>
<feature type="compositionally biased region" description="Basic and acidic residues" evidence="3">
    <location>
        <begin position="34"/>
        <end position="46"/>
    </location>
</feature>
<feature type="compositionally biased region" description="Acidic residues" evidence="3">
    <location>
        <begin position="130"/>
        <end position="145"/>
    </location>
</feature>
<comment type="subcellular location">
    <subcellularLocation>
        <location evidence="1">Cytoplasm</location>
    </subcellularLocation>
</comment>
<evidence type="ECO:0000256" key="2">
    <source>
        <dbReference type="ARBA" id="ARBA00022490"/>
    </source>
</evidence>
<reference evidence="5 6" key="1">
    <citation type="journal article" date="2023" name="Elife">
        <title>Identification of key yeast species and microbe-microbe interactions impacting larval growth of Drosophila in the wild.</title>
        <authorList>
            <person name="Mure A."/>
            <person name="Sugiura Y."/>
            <person name="Maeda R."/>
            <person name="Honda K."/>
            <person name="Sakurai N."/>
            <person name="Takahashi Y."/>
            <person name="Watada M."/>
            <person name="Katoh T."/>
            <person name="Gotoh A."/>
            <person name="Gotoh Y."/>
            <person name="Taniguchi I."/>
            <person name="Nakamura K."/>
            <person name="Hayashi T."/>
            <person name="Katayama T."/>
            <person name="Uemura T."/>
            <person name="Hattori Y."/>
        </authorList>
    </citation>
    <scope>NUCLEOTIDE SEQUENCE [LARGE SCALE GENOMIC DNA]</scope>
    <source>
        <strain evidence="5 6">SC-9</strain>
    </source>
</reference>
<comment type="caution">
    <text evidence="5">The sequence shown here is derived from an EMBL/GenBank/DDBJ whole genome shotgun (WGS) entry which is preliminary data.</text>
</comment>
<dbReference type="PANTHER" id="PTHR12299:SF17">
    <property type="entry name" value="AT19571P-RELATED"/>
    <property type="match status" value="1"/>
</dbReference>
<dbReference type="GO" id="GO:0003723">
    <property type="term" value="F:RNA binding"/>
    <property type="evidence" value="ECO:0007669"/>
    <property type="project" value="InterPro"/>
</dbReference>
<dbReference type="AlphaFoldDB" id="A0AAV5QR08"/>
<feature type="region of interest" description="Disordered" evidence="3">
    <location>
        <begin position="1"/>
        <end position="155"/>
    </location>
</feature>
<keyword evidence="2" id="KW-0963">Cytoplasm</keyword>
<dbReference type="Proteomes" id="UP001360560">
    <property type="component" value="Unassembled WGS sequence"/>
</dbReference>
<gene>
    <name evidence="5" type="ORF">DASC09_043000</name>
</gene>
<dbReference type="GO" id="GO:0005737">
    <property type="term" value="C:cytoplasm"/>
    <property type="evidence" value="ECO:0007669"/>
    <property type="project" value="UniProtKB-SubCell"/>
</dbReference>
<evidence type="ECO:0000259" key="4">
    <source>
        <dbReference type="Pfam" id="PF09598"/>
    </source>
</evidence>
<dbReference type="Pfam" id="PF09598">
    <property type="entry name" value="Stm1_N"/>
    <property type="match status" value="1"/>
</dbReference>
<dbReference type="RefSeq" id="XP_064853971.1">
    <property type="nucleotide sequence ID" value="XM_064997899.1"/>
</dbReference>
<dbReference type="GO" id="GO:0005634">
    <property type="term" value="C:nucleus"/>
    <property type="evidence" value="ECO:0007669"/>
    <property type="project" value="TreeGrafter"/>
</dbReference>
<feature type="compositionally biased region" description="Basic and acidic residues" evidence="3">
    <location>
        <begin position="96"/>
        <end position="109"/>
    </location>
</feature>
<dbReference type="Gene3D" id="6.10.140.1040">
    <property type="match status" value="1"/>
</dbReference>
<sequence>MSTNPFDLLGNDVEDDTQVASIPKELVKKSTSSKKKDVPPPSADKKRASKNGRPSLPANEAAVRDKSVGRGANRARSTDAPAGAKKGGKPKSTGPNDRKSRTGKTDSAKKLKQAGWTGEDGERELQTEEAAAEDVTEEVAAEEAAEEAKGPAKKSLQEYLAEIEAQKEATASTTASSRTIEALVGEKIEKKEEVFFNSTVAKKEKQKARKEKQTLDISAVFSDELPFERRSGAPRRGGARGGARGGKKSAGRKPAAAKGAVLDDKNFPSLG</sequence>
<keyword evidence="6" id="KW-1185">Reference proteome</keyword>
<accession>A0AAV5QR08</accession>
<dbReference type="EMBL" id="BTFZ01000011">
    <property type="protein sequence ID" value="GMM36975.1"/>
    <property type="molecule type" value="Genomic_DNA"/>
</dbReference>
<organism evidence="5 6">
    <name type="scientific">Saccharomycopsis crataegensis</name>
    <dbReference type="NCBI Taxonomy" id="43959"/>
    <lineage>
        <taxon>Eukaryota</taxon>
        <taxon>Fungi</taxon>
        <taxon>Dikarya</taxon>
        <taxon>Ascomycota</taxon>
        <taxon>Saccharomycotina</taxon>
        <taxon>Saccharomycetes</taxon>
        <taxon>Saccharomycopsidaceae</taxon>
        <taxon>Saccharomycopsis</taxon>
    </lineage>
</organism>
<name>A0AAV5QR08_9ASCO</name>
<dbReference type="InterPro" id="IPR039764">
    <property type="entry name" value="HABP4/SERBP1-like"/>
</dbReference>
<feature type="region of interest" description="Disordered" evidence="3">
    <location>
        <begin position="226"/>
        <end position="271"/>
    </location>
</feature>
<feature type="domain" description="STM1-like N-terminal" evidence="4">
    <location>
        <begin position="2"/>
        <end position="71"/>
    </location>
</feature>
<dbReference type="PANTHER" id="PTHR12299">
    <property type="entry name" value="HYALURONIC ACID-BINDING PROTEIN 4"/>
    <property type="match status" value="1"/>
</dbReference>
<evidence type="ECO:0000256" key="3">
    <source>
        <dbReference type="SAM" id="MobiDB-lite"/>
    </source>
</evidence>
<proteinExistence type="predicted"/>
<dbReference type="GeneID" id="90074950"/>
<feature type="compositionally biased region" description="Basic and acidic residues" evidence="3">
    <location>
        <begin position="261"/>
        <end position="271"/>
    </location>
</feature>